<dbReference type="PANTHER" id="PTHR47331:SF6">
    <property type="entry name" value="DOUBLECORTIN DOMAIN-CONTAINING PROTEIN"/>
    <property type="match status" value="1"/>
</dbReference>
<dbReference type="InterPro" id="IPR040676">
    <property type="entry name" value="DUF5641"/>
</dbReference>
<keyword evidence="5" id="KW-1185">Reference proteome</keyword>
<feature type="region of interest" description="Disordered" evidence="2">
    <location>
        <begin position="1"/>
        <end position="20"/>
    </location>
</feature>
<evidence type="ECO:0000256" key="2">
    <source>
        <dbReference type="SAM" id="MobiDB-lite"/>
    </source>
</evidence>
<name>A0A6J8AWB7_MYTCO</name>
<dbReference type="Pfam" id="PF18701">
    <property type="entry name" value="DUF5641"/>
    <property type="match status" value="1"/>
</dbReference>
<feature type="compositionally biased region" description="Basic residues" evidence="2">
    <location>
        <begin position="119"/>
        <end position="128"/>
    </location>
</feature>
<dbReference type="Proteomes" id="UP000507470">
    <property type="component" value="Unassembled WGS sequence"/>
</dbReference>
<gene>
    <name evidence="4" type="ORF">MCOR_12047</name>
</gene>
<dbReference type="AlphaFoldDB" id="A0A6J8AWB7"/>
<feature type="domain" description="DUF5641" evidence="3">
    <location>
        <begin position="893"/>
        <end position="988"/>
    </location>
</feature>
<proteinExistence type="predicted"/>
<feature type="compositionally biased region" description="Polar residues" evidence="2">
    <location>
        <begin position="263"/>
        <end position="273"/>
    </location>
</feature>
<dbReference type="OrthoDB" id="6173870at2759"/>
<dbReference type="EMBL" id="CACVKT020002054">
    <property type="protein sequence ID" value="CAC5374777.1"/>
    <property type="molecule type" value="Genomic_DNA"/>
</dbReference>
<feature type="region of interest" description="Disordered" evidence="2">
    <location>
        <begin position="242"/>
        <end position="273"/>
    </location>
</feature>
<accession>A0A6J8AWB7</accession>
<feature type="region of interest" description="Disordered" evidence="2">
    <location>
        <begin position="116"/>
        <end position="135"/>
    </location>
</feature>
<organism evidence="4 5">
    <name type="scientific">Mytilus coruscus</name>
    <name type="common">Sea mussel</name>
    <dbReference type="NCBI Taxonomy" id="42192"/>
    <lineage>
        <taxon>Eukaryota</taxon>
        <taxon>Metazoa</taxon>
        <taxon>Spiralia</taxon>
        <taxon>Lophotrochozoa</taxon>
        <taxon>Mollusca</taxon>
        <taxon>Bivalvia</taxon>
        <taxon>Autobranchia</taxon>
        <taxon>Pteriomorphia</taxon>
        <taxon>Mytilida</taxon>
        <taxon>Mytiloidea</taxon>
        <taxon>Mytilidae</taxon>
        <taxon>Mytilinae</taxon>
        <taxon>Mytilus</taxon>
    </lineage>
</organism>
<evidence type="ECO:0000313" key="4">
    <source>
        <dbReference type="EMBL" id="CAC5374777.1"/>
    </source>
</evidence>
<dbReference type="PANTHER" id="PTHR47331">
    <property type="entry name" value="PHD-TYPE DOMAIN-CONTAINING PROTEIN"/>
    <property type="match status" value="1"/>
</dbReference>
<protein>
    <recommendedName>
        <fullName evidence="3">DUF5641 domain-containing protein</fullName>
    </recommendedName>
</protein>
<evidence type="ECO:0000313" key="5">
    <source>
        <dbReference type="Proteomes" id="UP000507470"/>
    </source>
</evidence>
<reference evidence="4 5" key="1">
    <citation type="submission" date="2020-06" db="EMBL/GenBank/DDBJ databases">
        <authorList>
            <person name="Li R."/>
            <person name="Bekaert M."/>
        </authorList>
    </citation>
    <scope>NUCLEOTIDE SEQUENCE [LARGE SCALE GENOMIC DNA]</scope>
    <source>
        <strain evidence="5">wild</strain>
    </source>
</reference>
<evidence type="ECO:0000259" key="3">
    <source>
        <dbReference type="Pfam" id="PF18701"/>
    </source>
</evidence>
<keyword evidence="1" id="KW-0175">Coiled coil</keyword>
<evidence type="ECO:0000256" key="1">
    <source>
        <dbReference type="SAM" id="Coils"/>
    </source>
</evidence>
<feature type="compositionally biased region" description="Basic and acidic residues" evidence="2">
    <location>
        <begin position="8"/>
        <end position="20"/>
    </location>
</feature>
<feature type="coiled-coil region" evidence="1">
    <location>
        <begin position="142"/>
        <end position="169"/>
    </location>
</feature>
<sequence>MDTAETADDSKQREHTMTEKGLELFHTTMDKHIQTLKRVSSKIDEHCVKITSGQMDNDTLDLLKQSLEKYTKKSDDYISFLTHTKTAEATSELEEHTKFREDFVYKVEGLIRSKPSVKSQKKTSKKSLSKASLRSSNSSVLRQKAKISVETARKKLEFAQEESDLLTQKAEYEATCIIEKAKLAAKEKGLSARKEAAVAMAELNAIEEDETESESSDNGSEIVKIQLTKKYVEDQNKILSKENDNEKYISRPSQLDPSVPSFKPSNLPTTKETGQTIKHVKQEDVNNNVDFAKFLMKKYLLTSRFHKFDDCPENYISWKNEISATATEELDLLLQYTGVHSRKQVISIKVANAGYPSIALERAWNRLDSRYGSPEKVESALKMKLSVVPKITYKDKNKLYELSDVLAEIRAVKEKPEYSALLSFYDTAVGVNPTISKLPAGLQSKWRDRAASYKRKHCVIFPPFTFFCDFVLEMAEVMNDPSFDFEFSGTSHEPRNRTNNRNVSVAKTEIVNNANTPKCVVFQKHLRKDCQENIRCSECKGTSHTTAMHVFKIGSQDGIKSKPEASASNYGEEKSSKEEVVTKCTEVCKGGKPNTRMRIYAIIDEQSNSSLVHGDILDYFDIKAESRQYSLSSCSGKVMMNGRRASGFVVQSLDGQNLELPTLIECDMIPNNRNEIPTCDVAANYQHLASIAHFIPPLDAEAKILLLIGRDLMQAHHVLDQKIGKPYQPYAQRLKLGWIILGESCLDGAHIPKDASVLKTFIHVNGKSSVLESCSNHIDEVPSSFPLVTPDEDCEVRILKTTVGKEVPFGIHRFEHFSTWISLVRAVTTLKTKLRTICFGQDKNRRQVTREESQHFILQAVQKEFFSDEISALSVGEPLHKHKDFSSKDLFKKQWKGIQHLANQFWHRWKSEFLPSLQSRKKWQQDRKNVQEGDIVLMCDKSLHRNEWPVGIIIKTHTSDDNRVRKVDVRLGKDRKTFTRPVNELIVLLPN</sequence>